<evidence type="ECO:0000313" key="2">
    <source>
        <dbReference type="EMBL" id="GFH17485.1"/>
    </source>
</evidence>
<evidence type="ECO:0000256" key="1">
    <source>
        <dbReference type="SAM" id="MobiDB-lite"/>
    </source>
</evidence>
<dbReference type="AlphaFoldDB" id="A0A699Z7C5"/>
<protein>
    <submittedName>
        <fullName evidence="2">Uncharacterized protein</fullName>
    </submittedName>
</protein>
<organism evidence="2 3">
    <name type="scientific">Haematococcus lacustris</name>
    <name type="common">Green alga</name>
    <name type="synonym">Haematococcus pluvialis</name>
    <dbReference type="NCBI Taxonomy" id="44745"/>
    <lineage>
        <taxon>Eukaryota</taxon>
        <taxon>Viridiplantae</taxon>
        <taxon>Chlorophyta</taxon>
        <taxon>core chlorophytes</taxon>
        <taxon>Chlorophyceae</taxon>
        <taxon>CS clade</taxon>
        <taxon>Chlamydomonadales</taxon>
        <taxon>Haematococcaceae</taxon>
        <taxon>Haematococcus</taxon>
    </lineage>
</organism>
<reference evidence="2 3" key="1">
    <citation type="submission" date="2020-02" db="EMBL/GenBank/DDBJ databases">
        <title>Draft genome sequence of Haematococcus lacustris strain NIES-144.</title>
        <authorList>
            <person name="Morimoto D."/>
            <person name="Nakagawa S."/>
            <person name="Yoshida T."/>
            <person name="Sawayama S."/>
        </authorList>
    </citation>
    <scope>NUCLEOTIDE SEQUENCE [LARGE SCALE GENOMIC DNA]</scope>
    <source>
        <strain evidence="2 3">NIES-144</strain>
    </source>
</reference>
<evidence type="ECO:0000313" key="3">
    <source>
        <dbReference type="Proteomes" id="UP000485058"/>
    </source>
</evidence>
<feature type="region of interest" description="Disordered" evidence="1">
    <location>
        <begin position="26"/>
        <end position="50"/>
    </location>
</feature>
<name>A0A699Z7C5_HAELA</name>
<dbReference type="EMBL" id="BLLF01001155">
    <property type="protein sequence ID" value="GFH17485.1"/>
    <property type="molecule type" value="Genomic_DNA"/>
</dbReference>
<comment type="caution">
    <text evidence="2">The sequence shown here is derived from an EMBL/GenBank/DDBJ whole genome shotgun (WGS) entry which is preliminary data.</text>
</comment>
<proteinExistence type="predicted"/>
<gene>
    <name evidence="2" type="ORF">HaLaN_14134</name>
</gene>
<keyword evidence="3" id="KW-1185">Reference proteome</keyword>
<dbReference type="Proteomes" id="UP000485058">
    <property type="component" value="Unassembled WGS sequence"/>
</dbReference>
<sequence length="50" mass="5064">MAQELQLAQAEVAAEVAAAREVLDGLNDGQGAPGEAAGLRQRASSTTIKV</sequence>
<feature type="non-terminal residue" evidence="2">
    <location>
        <position position="50"/>
    </location>
</feature>
<accession>A0A699Z7C5</accession>